<dbReference type="Gene3D" id="2.60.40.1120">
    <property type="entry name" value="Carboxypeptidase-like, regulatory domain"/>
    <property type="match status" value="1"/>
</dbReference>
<feature type="domain" description="Secretin/TonB short N-terminal" evidence="14">
    <location>
        <begin position="68"/>
        <end position="118"/>
    </location>
</feature>
<dbReference type="Gene3D" id="2.170.130.10">
    <property type="entry name" value="TonB-dependent receptor, plug domain"/>
    <property type="match status" value="1"/>
</dbReference>
<keyword evidence="12" id="KW-1133">Transmembrane helix</keyword>
<dbReference type="GO" id="GO:0009279">
    <property type="term" value="C:cell outer membrane"/>
    <property type="evidence" value="ECO:0007669"/>
    <property type="project" value="UniProtKB-SubCell"/>
</dbReference>
<dbReference type="NCBIfam" id="TIGR04056">
    <property type="entry name" value="OMP_RagA_SusC"/>
    <property type="match status" value="1"/>
</dbReference>
<feature type="domain" description="TonB-dependent receptor plug" evidence="15">
    <location>
        <begin position="231"/>
        <end position="364"/>
    </location>
</feature>
<evidence type="ECO:0000259" key="13">
    <source>
        <dbReference type="Pfam" id="PF00593"/>
    </source>
</evidence>
<evidence type="ECO:0000256" key="10">
    <source>
        <dbReference type="PROSITE-ProRule" id="PRU01360"/>
    </source>
</evidence>
<keyword evidence="7 11" id="KW-0798">TonB box</keyword>
<dbReference type="Pfam" id="PF00593">
    <property type="entry name" value="TonB_dep_Rec_b-barrel"/>
    <property type="match status" value="1"/>
</dbReference>
<evidence type="ECO:0000256" key="11">
    <source>
        <dbReference type="RuleBase" id="RU003357"/>
    </source>
</evidence>
<evidence type="ECO:0000256" key="4">
    <source>
        <dbReference type="ARBA" id="ARBA00022496"/>
    </source>
</evidence>
<protein>
    <submittedName>
        <fullName evidence="16">TonB-linked outer membrane protein, SusC/RagA family</fullName>
    </submittedName>
</protein>
<keyword evidence="17" id="KW-1185">Reference proteome</keyword>
<dbReference type="Proteomes" id="UP000199455">
    <property type="component" value="Unassembled WGS sequence"/>
</dbReference>
<keyword evidence="3 10" id="KW-1134">Transmembrane beta strand</keyword>
<keyword evidence="4" id="KW-0410">Iron transport</keyword>
<dbReference type="AlphaFoldDB" id="A0A1G6JKG7"/>
<dbReference type="InterPro" id="IPR012910">
    <property type="entry name" value="Plug_dom"/>
</dbReference>
<evidence type="ECO:0000256" key="2">
    <source>
        <dbReference type="ARBA" id="ARBA00022448"/>
    </source>
</evidence>
<feature type="transmembrane region" description="Helical" evidence="12">
    <location>
        <begin position="21"/>
        <end position="39"/>
    </location>
</feature>
<sequence>MNIYPFYQGRHLACLPKKILLIMKLTIIIMTTLLMHVSASSFSQKLTYTAKNITVDQVFKEIEKQTNYRVLYATSTLNDAAKVSVNFKNTPLKEVIEYLLKDQQLTYNIEQHTVLIKKQERSFIDKIASVFTSSRFNGRIVDENNAPLVGATITVKGSKKYAVSGSTGSFVLDLDENEVLVISYIGYETKELKITRGLLQSGVASLLDIKLSPSASSLDQVQIIGYGSTTKRNNTGAVSSITAEEIGKQTVENPLLALQGRIAGVQITQDNGLPGAGARMNIRGAYTGVSGAGYIPLYIIDGVPFTLFNGAQPATDNLNANGVSAANGGVSPFSIIAPEDIERIDILKDADATAIYGSRGSNGVVLITTKKGSKGKTAFNFNVNSGVTNVANYIPMMNTQEYLATRKAAFARSGVTPTAANALDLTVWDQNAYTDWQKYFIGHTGHTTNATGSVSGGNAQNSFLFSSTYRKQSTVFEGDFGSTTFSSRLNAGHKSSDGRFNIDGSVNYTYMKNLLPSTDLSTIYNLAPNYPLYNANGSVNWTATSPLSYNPKTTNAQTTNLFSNVNLSYRIIDGLVVKANLGYTSTRLKQQQINPASSQNPATAQVSSLRYTDNDNNNYIIEPQAVYTTKIGEGSLEALIGTTFQRTKATGIFLTGTGYNNENLINSLAGASAVVTSYNADATYSYTAFFSRLNYNWKGKYIVDGTYRRDGSSRFGGNNKFGDFGAVGASWIFSQEDFMKDLSFLSFGKLRASYGITGNDQIPNYGYLSLYSSAGSSYNYDGTSTYIPSNIQNPDLKWETNKKLDIAVELGFLNDRILLKADYYRNRVSNLLNFITIPSQTGSTGYTANLNATVQTKGFEFELNTINVIAGDFKWNTNLNLTISRNKLLAFDNLENTFYASSYIIGQPTDIRKFYKYTGVNPATGLPTYQDLNGDGSISFAGDRYVGYYGHPYFAGMNNSLSYKGFALDFMFQYNHRYGVLNSTLSSSPAGFNYTNMSTALLDRWGAVGDVALFPAASTVNDPSYGNLTSSDINWGDASYVKLKTVSLNYTFPKAMASKLKLSNLSVYVQGQNLYTWAKQKYTYDPETTLPGTGPGLGTGQYIAFPQVRTIVFGLNCSF</sequence>
<keyword evidence="2 10" id="KW-0813">Transport</keyword>
<dbReference type="InterPro" id="IPR011662">
    <property type="entry name" value="Secretin/TonB_short_N"/>
</dbReference>
<dbReference type="Pfam" id="PF07660">
    <property type="entry name" value="STN"/>
    <property type="match status" value="1"/>
</dbReference>
<dbReference type="Gene3D" id="2.40.170.20">
    <property type="entry name" value="TonB-dependent receptor, beta-barrel domain"/>
    <property type="match status" value="1"/>
</dbReference>
<dbReference type="SUPFAM" id="SSF56935">
    <property type="entry name" value="Porins"/>
    <property type="match status" value="1"/>
</dbReference>
<evidence type="ECO:0000256" key="8">
    <source>
        <dbReference type="ARBA" id="ARBA00023136"/>
    </source>
</evidence>
<dbReference type="InterPro" id="IPR023996">
    <property type="entry name" value="TonB-dep_OMP_SusC/RagA"/>
</dbReference>
<evidence type="ECO:0000256" key="9">
    <source>
        <dbReference type="ARBA" id="ARBA00023237"/>
    </source>
</evidence>
<evidence type="ECO:0000256" key="1">
    <source>
        <dbReference type="ARBA" id="ARBA00004571"/>
    </source>
</evidence>
<reference evidence="17" key="1">
    <citation type="submission" date="2016-10" db="EMBL/GenBank/DDBJ databases">
        <authorList>
            <person name="Varghese N."/>
            <person name="Submissions S."/>
        </authorList>
    </citation>
    <scope>NUCLEOTIDE SEQUENCE [LARGE SCALE GENOMIC DNA]</scope>
    <source>
        <strain evidence="17">DSM 18609</strain>
    </source>
</reference>
<dbReference type="InterPro" id="IPR023997">
    <property type="entry name" value="TonB-dep_OMP_SusC/RagA_CS"/>
</dbReference>
<keyword evidence="5 10" id="KW-0812">Transmembrane</keyword>
<dbReference type="InterPro" id="IPR008969">
    <property type="entry name" value="CarboxyPept-like_regulatory"/>
</dbReference>
<dbReference type="NCBIfam" id="TIGR04057">
    <property type="entry name" value="SusC_RagA_signa"/>
    <property type="match status" value="1"/>
</dbReference>
<dbReference type="InterPro" id="IPR000531">
    <property type="entry name" value="Beta-barrel_TonB"/>
</dbReference>
<dbReference type="InterPro" id="IPR039426">
    <property type="entry name" value="TonB-dep_rcpt-like"/>
</dbReference>
<comment type="subcellular location">
    <subcellularLocation>
        <location evidence="1 10">Cell outer membrane</location>
        <topology evidence="1 10">Multi-pass membrane protein</topology>
    </subcellularLocation>
</comment>
<keyword evidence="9 10" id="KW-0998">Cell outer membrane</keyword>
<dbReference type="Pfam" id="PF07715">
    <property type="entry name" value="Plug"/>
    <property type="match status" value="1"/>
</dbReference>
<dbReference type="SUPFAM" id="SSF49464">
    <property type="entry name" value="Carboxypeptidase regulatory domain-like"/>
    <property type="match status" value="1"/>
</dbReference>
<keyword evidence="8 10" id="KW-0472">Membrane</keyword>
<evidence type="ECO:0000259" key="14">
    <source>
        <dbReference type="Pfam" id="PF07660"/>
    </source>
</evidence>
<comment type="similarity">
    <text evidence="10 11">Belongs to the TonB-dependent receptor family.</text>
</comment>
<name>A0A1G6JKG7_9SPHI</name>
<dbReference type="EMBL" id="FMZH01000001">
    <property type="protein sequence ID" value="SDC19213.1"/>
    <property type="molecule type" value="Genomic_DNA"/>
</dbReference>
<keyword evidence="6" id="KW-0408">Iron</keyword>
<evidence type="ECO:0000256" key="5">
    <source>
        <dbReference type="ARBA" id="ARBA00022692"/>
    </source>
</evidence>
<evidence type="ECO:0000256" key="3">
    <source>
        <dbReference type="ARBA" id="ARBA00022452"/>
    </source>
</evidence>
<gene>
    <name evidence="16" type="ORF">SAMN04488024_101482</name>
</gene>
<dbReference type="PROSITE" id="PS52016">
    <property type="entry name" value="TONB_DEPENDENT_REC_3"/>
    <property type="match status" value="1"/>
</dbReference>
<evidence type="ECO:0000313" key="16">
    <source>
        <dbReference type="EMBL" id="SDC19213.1"/>
    </source>
</evidence>
<keyword evidence="4" id="KW-0406">Ion transport</keyword>
<feature type="domain" description="TonB-dependent receptor-like beta-barrel" evidence="13">
    <location>
        <begin position="521"/>
        <end position="977"/>
    </location>
</feature>
<evidence type="ECO:0000259" key="15">
    <source>
        <dbReference type="Pfam" id="PF07715"/>
    </source>
</evidence>
<dbReference type="STRING" id="390242.SAMN04488024_101482"/>
<evidence type="ECO:0000313" key="17">
    <source>
        <dbReference type="Proteomes" id="UP000199455"/>
    </source>
</evidence>
<evidence type="ECO:0000256" key="6">
    <source>
        <dbReference type="ARBA" id="ARBA00023004"/>
    </source>
</evidence>
<organism evidence="16 17">
    <name type="scientific">Pedobacter soli</name>
    <dbReference type="NCBI Taxonomy" id="390242"/>
    <lineage>
        <taxon>Bacteria</taxon>
        <taxon>Pseudomonadati</taxon>
        <taxon>Bacteroidota</taxon>
        <taxon>Sphingobacteriia</taxon>
        <taxon>Sphingobacteriales</taxon>
        <taxon>Sphingobacteriaceae</taxon>
        <taxon>Pedobacter</taxon>
    </lineage>
</organism>
<dbReference type="Pfam" id="PF13715">
    <property type="entry name" value="CarbopepD_reg_2"/>
    <property type="match status" value="1"/>
</dbReference>
<dbReference type="InterPro" id="IPR036942">
    <property type="entry name" value="Beta-barrel_TonB_sf"/>
</dbReference>
<evidence type="ECO:0000256" key="7">
    <source>
        <dbReference type="ARBA" id="ARBA00023077"/>
    </source>
</evidence>
<accession>A0A1G6JKG7</accession>
<evidence type="ECO:0000256" key="12">
    <source>
        <dbReference type="SAM" id="Phobius"/>
    </source>
</evidence>
<dbReference type="InterPro" id="IPR037066">
    <property type="entry name" value="Plug_dom_sf"/>
</dbReference>
<dbReference type="Gene3D" id="3.55.50.30">
    <property type="match status" value="1"/>
</dbReference>
<dbReference type="GO" id="GO:0006826">
    <property type="term" value="P:iron ion transport"/>
    <property type="evidence" value="ECO:0007669"/>
    <property type="project" value="UniProtKB-KW"/>
</dbReference>
<proteinExistence type="inferred from homology"/>